<evidence type="ECO:0000256" key="3">
    <source>
        <dbReference type="ARBA" id="ARBA00022737"/>
    </source>
</evidence>
<sequence length="444" mass="51276">MTSTSMTIGVLVMVLGIPIIGTSYIREEHLENCVQNNNHLLCKNEFPTKAYTNIDVLKITDSRIDNLDLKNWHRSFQNLSSLTVIGNNRTKLRRIAFPREKLGIKILKLNNLQITSVFLENITNHFIGLEVLDISNNYIADFPKFNYSSLKEVYLKGNKWNCSKSLEWILDLDLSVFRDLPELKCFRMPHNNKPLLAIAQFRKITAETCTPNCSCHLEKCVTYMNTDVLEPIIEVNCSFRGFRTLPDTFPVKTKTIRLEGNEISDLSALRTNLRYRNVLDIYLDNNKLTNIHVLEGSHWLTNFRVFSLRNNQIEELPTYALDDAFKRNPNMPDAVRLNLGGNPWRCNCVFMPRFKEMLQKYAPQIKDIRDIRCAEDSENSLVPIMDLSRSSVCHSPTEYTVQEALDLLNVVLGLLIILILGKLAYDYYNFKKTGKLPWIVTKMP</sequence>
<dbReference type="InterPro" id="IPR001611">
    <property type="entry name" value="Leu-rich_rpt"/>
</dbReference>
<dbReference type="OrthoDB" id="6343311at2759"/>
<dbReference type="KEGG" id="soy:115879080"/>
<accession>A0A6J2XL11</accession>
<evidence type="ECO:0000256" key="2">
    <source>
        <dbReference type="ARBA" id="ARBA00022729"/>
    </source>
</evidence>
<dbReference type="PROSITE" id="PS51450">
    <property type="entry name" value="LRR"/>
    <property type="match status" value="1"/>
</dbReference>
<protein>
    <submittedName>
        <fullName evidence="6">Protein singed wings 2</fullName>
    </submittedName>
</protein>
<evidence type="ECO:0000256" key="4">
    <source>
        <dbReference type="SAM" id="SignalP"/>
    </source>
</evidence>
<name>A0A6J2XL11_SITOR</name>
<dbReference type="Proteomes" id="UP000504635">
    <property type="component" value="Unplaced"/>
</dbReference>
<keyword evidence="3" id="KW-0677">Repeat</keyword>
<dbReference type="PANTHER" id="PTHR24369:SF210">
    <property type="entry name" value="CHAOPTIN-RELATED"/>
    <property type="match status" value="1"/>
</dbReference>
<dbReference type="GeneID" id="115879080"/>
<dbReference type="CTD" id="37010"/>
<organism evidence="5 6">
    <name type="scientific">Sitophilus oryzae</name>
    <name type="common">Rice weevil</name>
    <name type="synonym">Curculio oryzae</name>
    <dbReference type="NCBI Taxonomy" id="7048"/>
    <lineage>
        <taxon>Eukaryota</taxon>
        <taxon>Metazoa</taxon>
        <taxon>Ecdysozoa</taxon>
        <taxon>Arthropoda</taxon>
        <taxon>Hexapoda</taxon>
        <taxon>Insecta</taxon>
        <taxon>Pterygota</taxon>
        <taxon>Neoptera</taxon>
        <taxon>Endopterygota</taxon>
        <taxon>Coleoptera</taxon>
        <taxon>Polyphaga</taxon>
        <taxon>Cucujiformia</taxon>
        <taxon>Curculionidae</taxon>
        <taxon>Dryophthorinae</taxon>
        <taxon>Sitophilus</taxon>
    </lineage>
</organism>
<dbReference type="Gene3D" id="3.80.10.10">
    <property type="entry name" value="Ribonuclease Inhibitor"/>
    <property type="match status" value="2"/>
</dbReference>
<gene>
    <name evidence="6" type="primary">LOC115879080</name>
</gene>
<dbReference type="FunCoup" id="A0A6J2XL11">
    <property type="interactions" value="34"/>
</dbReference>
<dbReference type="AlphaFoldDB" id="A0A6J2XL11"/>
<keyword evidence="5" id="KW-1185">Reference proteome</keyword>
<dbReference type="RefSeq" id="XP_030751585.1">
    <property type="nucleotide sequence ID" value="XM_030895725.1"/>
</dbReference>
<evidence type="ECO:0000313" key="5">
    <source>
        <dbReference type="Proteomes" id="UP000504635"/>
    </source>
</evidence>
<dbReference type="GO" id="GO:0005886">
    <property type="term" value="C:plasma membrane"/>
    <property type="evidence" value="ECO:0007669"/>
    <property type="project" value="TreeGrafter"/>
</dbReference>
<feature type="signal peptide" evidence="4">
    <location>
        <begin position="1"/>
        <end position="22"/>
    </location>
</feature>
<proteinExistence type="predicted"/>
<keyword evidence="2 4" id="KW-0732">Signal</keyword>
<dbReference type="InParanoid" id="A0A6J2XL11"/>
<feature type="chain" id="PRO_5027076474" evidence="4">
    <location>
        <begin position="23"/>
        <end position="444"/>
    </location>
</feature>
<dbReference type="InterPro" id="IPR032675">
    <property type="entry name" value="LRR_dom_sf"/>
</dbReference>
<reference evidence="6" key="1">
    <citation type="submission" date="2025-08" db="UniProtKB">
        <authorList>
            <consortium name="RefSeq"/>
        </authorList>
    </citation>
    <scope>IDENTIFICATION</scope>
    <source>
        <tissue evidence="6">Gonads</tissue>
    </source>
</reference>
<keyword evidence="1" id="KW-0433">Leucine-rich repeat</keyword>
<evidence type="ECO:0000313" key="6">
    <source>
        <dbReference type="RefSeq" id="XP_030751585.1"/>
    </source>
</evidence>
<dbReference type="SUPFAM" id="SSF52058">
    <property type="entry name" value="L domain-like"/>
    <property type="match status" value="1"/>
</dbReference>
<evidence type="ECO:0000256" key="1">
    <source>
        <dbReference type="ARBA" id="ARBA00022614"/>
    </source>
</evidence>
<dbReference type="PANTHER" id="PTHR24369">
    <property type="entry name" value="ANTIGEN BSP, PUTATIVE-RELATED"/>
    <property type="match status" value="1"/>
</dbReference>
<dbReference type="InterPro" id="IPR050541">
    <property type="entry name" value="LRR_TM_domain-containing"/>
</dbReference>